<evidence type="ECO:0000313" key="2">
    <source>
        <dbReference type="EMBL" id="GFH44250.1"/>
    </source>
</evidence>
<gene>
    <name evidence="2" type="ORF">CTEN210_00724</name>
</gene>
<name>A0AAD3CGL3_9STRA</name>
<dbReference type="AlphaFoldDB" id="A0AAD3CGL3"/>
<keyword evidence="3" id="KW-1185">Reference proteome</keyword>
<evidence type="ECO:0000256" key="1">
    <source>
        <dbReference type="SAM" id="MobiDB-lite"/>
    </source>
</evidence>
<protein>
    <submittedName>
        <fullName evidence="2">Uncharacterized protein</fullName>
    </submittedName>
</protein>
<dbReference type="Proteomes" id="UP001054902">
    <property type="component" value="Unassembled WGS sequence"/>
</dbReference>
<accession>A0AAD3CGL3</accession>
<sequence>MQGTKRKRALKSITSLTKSHSTVSKVSLDKENIVNQSIPKESIRKESTIPKEDEELSRIFQSQAIRSIEKDELINGRHCLPGRSHESVSEFDLEWEWFNRGTIYKPIATRIRNVANETRDDVVVTTTAATADSSSSTAVTQNSRPPEHVFSSVGSAFEPNFPL</sequence>
<evidence type="ECO:0000313" key="3">
    <source>
        <dbReference type="Proteomes" id="UP001054902"/>
    </source>
</evidence>
<reference evidence="2 3" key="1">
    <citation type="journal article" date="2021" name="Sci. Rep.">
        <title>The genome of the diatom Chaetoceros tenuissimus carries an ancient integrated fragment of an extant virus.</title>
        <authorList>
            <person name="Hongo Y."/>
            <person name="Kimura K."/>
            <person name="Takaki Y."/>
            <person name="Yoshida Y."/>
            <person name="Baba S."/>
            <person name="Kobayashi G."/>
            <person name="Nagasaki K."/>
            <person name="Hano T."/>
            <person name="Tomaru Y."/>
        </authorList>
    </citation>
    <scope>NUCLEOTIDE SEQUENCE [LARGE SCALE GENOMIC DNA]</scope>
    <source>
        <strain evidence="2 3">NIES-3715</strain>
    </source>
</reference>
<organism evidence="2 3">
    <name type="scientific">Chaetoceros tenuissimus</name>
    <dbReference type="NCBI Taxonomy" id="426638"/>
    <lineage>
        <taxon>Eukaryota</taxon>
        <taxon>Sar</taxon>
        <taxon>Stramenopiles</taxon>
        <taxon>Ochrophyta</taxon>
        <taxon>Bacillariophyta</taxon>
        <taxon>Coscinodiscophyceae</taxon>
        <taxon>Chaetocerotophycidae</taxon>
        <taxon>Chaetocerotales</taxon>
        <taxon>Chaetocerotaceae</taxon>
        <taxon>Chaetoceros</taxon>
    </lineage>
</organism>
<comment type="caution">
    <text evidence="2">The sequence shown here is derived from an EMBL/GenBank/DDBJ whole genome shotgun (WGS) entry which is preliminary data.</text>
</comment>
<feature type="region of interest" description="Disordered" evidence="1">
    <location>
        <begin position="132"/>
        <end position="151"/>
    </location>
</feature>
<proteinExistence type="predicted"/>
<dbReference type="EMBL" id="BLLK01000019">
    <property type="protein sequence ID" value="GFH44250.1"/>
    <property type="molecule type" value="Genomic_DNA"/>
</dbReference>